<dbReference type="CDD" id="cd00761">
    <property type="entry name" value="Glyco_tranf_GTA_type"/>
    <property type="match status" value="1"/>
</dbReference>
<dbReference type="Proteomes" id="UP000187506">
    <property type="component" value="Chromosome"/>
</dbReference>
<keyword evidence="3" id="KW-0808">Transferase</keyword>
<dbReference type="KEGG" id="lvn:BWR22_04985"/>
<dbReference type="InterPro" id="IPR001173">
    <property type="entry name" value="Glyco_trans_2-like"/>
</dbReference>
<dbReference type="AlphaFoldDB" id="A0AAC9PVJ5"/>
<dbReference type="InterPro" id="IPR029044">
    <property type="entry name" value="Nucleotide-diphossugar_trans"/>
</dbReference>
<organism evidence="5 6">
    <name type="scientific">Lacinutrix venerupis</name>
    <dbReference type="NCBI Taxonomy" id="1486034"/>
    <lineage>
        <taxon>Bacteria</taxon>
        <taxon>Pseudomonadati</taxon>
        <taxon>Bacteroidota</taxon>
        <taxon>Flavobacteriia</taxon>
        <taxon>Flavobacteriales</taxon>
        <taxon>Flavobacteriaceae</taxon>
        <taxon>Lacinutrix</taxon>
    </lineage>
</organism>
<keyword evidence="6" id="KW-1185">Reference proteome</keyword>
<evidence type="ECO:0000256" key="1">
    <source>
        <dbReference type="ARBA" id="ARBA00006739"/>
    </source>
</evidence>
<sequence>MTELTVIMPVYNGEAFLAEAIDSVLKQTFSNFKLLILNDNSKDDTANILNSYKQQDSRIEIITKTENVGPANLRNEGILHAKTEYIALLDADDIALPTRFEKQLLFLKNNLEYGVCGTWFTFFGDKKNKTVKHEETHKQIKIQMLNNCCIGNPTVMLKKSHLADLRFEHQYVPAEDYALWSQLVYKTKFYNIQESLLQYRWHPNNISQTKAENLKKSENIIKKKQLLNLGITFKDANINAYLNAISLTRGLTKNEIKNTVEASKKIIALNIEKQVYNQELFIAHINRIIIKSIRNCTENNWSYYKYIKNYSGYYSKIPTIDKIALFFKCLF</sequence>
<evidence type="ECO:0000256" key="3">
    <source>
        <dbReference type="ARBA" id="ARBA00022679"/>
    </source>
</evidence>
<name>A0AAC9PVJ5_9FLAO</name>
<protein>
    <recommendedName>
        <fullName evidence="4">Glycosyltransferase 2-like domain-containing protein</fullName>
    </recommendedName>
</protein>
<comment type="similarity">
    <text evidence="1">Belongs to the glycosyltransferase 2 family.</text>
</comment>
<evidence type="ECO:0000256" key="2">
    <source>
        <dbReference type="ARBA" id="ARBA00022676"/>
    </source>
</evidence>
<dbReference type="PANTHER" id="PTHR43685:SF5">
    <property type="entry name" value="GLYCOSYLTRANSFERASE EPSE-RELATED"/>
    <property type="match status" value="1"/>
</dbReference>
<dbReference type="GO" id="GO:0016757">
    <property type="term" value="F:glycosyltransferase activity"/>
    <property type="evidence" value="ECO:0007669"/>
    <property type="project" value="UniProtKB-KW"/>
</dbReference>
<dbReference type="RefSeq" id="WP_076732320.1">
    <property type="nucleotide sequence ID" value="NZ_CP019352.1"/>
</dbReference>
<dbReference type="PANTHER" id="PTHR43685">
    <property type="entry name" value="GLYCOSYLTRANSFERASE"/>
    <property type="match status" value="1"/>
</dbReference>
<dbReference type="InterPro" id="IPR050834">
    <property type="entry name" value="Glycosyltransf_2"/>
</dbReference>
<gene>
    <name evidence="5" type="ORF">BWR22_04985</name>
</gene>
<dbReference type="SUPFAM" id="SSF53448">
    <property type="entry name" value="Nucleotide-diphospho-sugar transferases"/>
    <property type="match status" value="1"/>
</dbReference>
<dbReference type="Gene3D" id="3.90.550.10">
    <property type="entry name" value="Spore Coat Polysaccharide Biosynthesis Protein SpsA, Chain A"/>
    <property type="match status" value="1"/>
</dbReference>
<evidence type="ECO:0000259" key="4">
    <source>
        <dbReference type="Pfam" id="PF00535"/>
    </source>
</evidence>
<reference evidence="5 6" key="1">
    <citation type="submission" date="2017-01" db="EMBL/GenBank/DDBJ databases">
        <title>Complete genome of Lacinutrix venerupis DOK2-8 isolated from seawater in Dokdo.</title>
        <authorList>
            <person name="Chi W.-J."/>
            <person name="Kim J.H."/>
        </authorList>
    </citation>
    <scope>NUCLEOTIDE SEQUENCE [LARGE SCALE GENOMIC DNA]</scope>
    <source>
        <strain evidence="5 6">DOK2-8</strain>
    </source>
</reference>
<proteinExistence type="inferred from homology"/>
<evidence type="ECO:0000313" key="6">
    <source>
        <dbReference type="Proteomes" id="UP000187506"/>
    </source>
</evidence>
<keyword evidence="2" id="KW-0328">Glycosyltransferase</keyword>
<accession>A0AAC9PVJ5</accession>
<evidence type="ECO:0000313" key="5">
    <source>
        <dbReference type="EMBL" id="APX99691.1"/>
    </source>
</evidence>
<feature type="domain" description="Glycosyltransferase 2-like" evidence="4">
    <location>
        <begin position="5"/>
        <end position="138"/>
    </location>
</feature>
<dbReference type="EMBL" id="CP019352">
    <property type="protein sequence ID" value="APX99691.1"/>
    <property type="molecule type" value="Genomic_DNA"/>
</dbReference>
<dbReference type="Pfam" id="PF00535">
    <property type="entry name" value="Glycos_transf_2"/>
    <property type="match status" value="1"/>
</dbReference>